<dbReference type="KEGG" id="loa:LOAG_06019"/>
<name>A0A1S0TYI9_LOALO</name>
<protein>
    <submittedName>
        <fullName evidence="1">Uncharacterized protein</fullName>
    </submittedName>
</protein>
<reference evidence="1" key="1">
    <citation type="submission" date="2012-04" db="EMBL/GenBank/DDBJ databases">
        <title>The Genome Sequence of Loa loa.</title>
        <authorList>
            <consortium name="The Broad Institute Genome Sequencing Platform"/>
            <consortium name="Broad Institute Genome Sequencing Center for Infectious Disease"/>
            <person name="Nutman T.B."/>
            <person name="Fink D.L."/>
            <person name="Russ C."/>
            <person name="Young S."/>
            <person name="Zeng Q."/>
            <person name="Gargeya S."/>
            <person name="Alvarado L."/>
            <person name="Berlin A."/>
            <person name="Chapman S.B."/>
            <person name="Chen Z."/>
            <person name="Freedman E."/>
            <person name="Gellesch M."/>
            <person name="Goldberg J."/>
            <person name="Griggs A."/>
            <person name="Gujja S."/>
            <person name="Heilman E.R."/>
            <person name="Heiman D."/>
            <person name="Howarth C."/>
            <person name="Mehta T."/>
            <person name="Neiman D."/>
            <person name="Pearson M."/>
            <person name="Roberts A."/>
            <person name="Saif S."/>
            <person name="Shea T."/>
            <person name="Shenoy N."/>
            <person name="Sisk P."/>
            <person name="Stolte C."/>
            <person name="Sykes S."/>
            <person name="White J."/>
            <person name="Yandava C."/>
            <person name="Haas B."/>
            <person name="Henn M.R."/>
            <person name="Nusbaum C."/>
            <person name="Birren B."/>
        </authorList>
    </citation>
    <scope>NUCLEOTIDE SEQUENCE [LARGE SCALE GENOMIC DNA]</scope>
</reference>
<proteinExistence type="predicted"/>
<sequence>MVYLTFCTTHYSSMRKSRTLLWRTKTQSMSELKQNDTQDIHYPQYHIWFGCSSMQISIGTYLWRQGMLLCFCFCSTASYDAHCRRLAIRDVAERDFSEASISSDHCPEPLTCKVGSAAFSAFYYLPFHPSSIATGF</sequence>
<organism evidence="1">
    <name type="scientific">Loa loa</name>
    <name type="common">Eye worm</name>
    <name type="synonym">Filaria loa</name>
    <dbReference type="NCBI Taxonomy" id="7209"/>
    <lineage>
        <taxon>Eukaryota</taxon>
        <taxon>Metazoa</taxon>
        <taxon>Ecdysozoa</taxon>
        <taxon>Nematoda</taxon>
        <taxon>Chromadorea</taxon>
        <taxon>Rhabditida</taxon>
        <taxon>Spirurina</taxon>
        <taxon>Spiruromorpha</taxon>
        <taxon>Filarioidea</taxon>
        <taxon>Onchocercidae</taxon>
        <taxon>Loa</taxon>
    </lineage>
</organism>
<dbReference type="AlphaFoldDB" id="A0A1S0TYI9"/>
<gene>
    <name evidence="1" type="ORF">LOAG_06019</name>
</gene>
<dbReference type="GeneID" id="9943432"/>
<accession>A0A1S0TYI9</accession>
<dbReference type="EMBL" id="JH712073">
    <property type="protein sequence ID" value="EFO22464.1"/>
    <property type="molecule type" value="Genomic_DNA"/>
</dbReference>
<dbReference type="InParanoid" id="A0A1S0TYI9"/>
<evidence type="ECO:0000313" key="1">
    <source>
        <dbReference type="EMBL" id="EFO22464.1"/>
    </source>
</evidence>
<dbReference type="CTD" id="9943432"/>
<dbReference type="RefSeq" id="XP_003141603.1">
    <property type="nucleotide sequence ID" value="XM_003141555.1"/>
</dbReference>